<dbReference type="Gene3D" id="1.10.150.390">
    <property type="match status" value="1"/>
</dbReference>
<geneLocation type="chloroplast" evidence="11"/>
<comment type="subunit">
    <text evidence="8">In plastids the minimal PEP RNA polymerase catalytic core is composed of four subunits: alpha, beta, beta', and beta''. When a (nuclear-encoded) sigma factor is associated with the core the holoenzyme is formed, which can initiate transcription.</text>
</comment>
<evidence type="ECO:0000256" key="8">
    <source>
        <dbReference type="HAMAP-Rule" id="MF_01324"/>
    </source>
</evidence>
<sequence length="2269" mass="255749">MKKKVFFLSNTHCKPFISIIKDDTSTARPFGSGGRSIYCYVAGASRGDQKATFSSMAVAPMGSYCQWNTGTLKGIKLVKRLKLQSGQKPNMFLSTYNSQFGGRLLTKQKSHKLFFSLSTVFSLSIIFDDIYAPKPKGFKACPYRAGLQWAKPIGGKSNLHFHKHLIATNASENHIKSGLKGFLSDKTNNKYNPSAYWNQCFDKGRLKNFVLWFFLNHGEYKTVQLVEQLKNIGFEYATKAGISLGIEDLKIPPKKGMLIHEAEQITSETVQQYTRGDITGVERFQRLIDTWHRTSEQLKQEVIDNFEATDILNPVYMMAFSGARGNISQVRQLVGMRGLMANPQGQIIDFPIRSNFREGLTLTEYIISSYGARKGIVDTALRTANAGYLTRRLVDVAQHVIISNFDCGTRRGIFLSDMKEGNKTILSLQTRLVGRVCARDITVNGEKIAKRNSEISIDLAYNISKVTKKVFVRSALTCETKKLVCQLCYGWSLAQGNLVAIGEAIGVIAAQSIGEPGTQLTMRTFHTGGVFSGDISDQIRMPFNGIINFNSPIPGTLIRTPEGKIAFLTKSSGSFTVLKVPSKEGTSLQISDEVGKATVATTSNQNPTILTDSKDKNHRTQMNSVEGLIQKKFKIPEYTLLFVRHGEFASEKEVVAQISSISKQKNATDDAEITIKSELEGAFYLQRLRLKENQVGPKLSQKDKQNISVTLTPTLTVKSSKELLKAQLPSKEGTLKRDSVSPLKRVSPMDSIFTAWNWGNAWILSGKVYQSPQPSMFFPKIGDYLNKRSSIIISKTNNSFSNISGLVKLKSIGPSNPINLKNREKSSTQIGTKLSIANKNSFFNSKSGLPVYHFEFLSFQLSSIIYKKFGYFTKVNWSTAPRPYGFKACPDRAGLQWALPISGISVGYANPLKNCILTKNDSLFVIPPNGQVLLKKNLLKLYPSNWQSNSILAAQWFPSVFQTTTANNLVLEKISKTREKGLKGLVTTNASENGHLQTYFNPKVMVMKPVTVKKTKPTFTRIIEKLCCLKEINFVTNTKNLNVGSSQKREKLVKTNLTPRGYFSSDHFQTNFSRILSIPHYSDKPSNYQSDFEGTSACQQRHLESGLKDITSHEIVSKMLLNLKNKQKNKDSFLNTTKINLIHTCRKSLTNLNPKELKVPSKEGTFNNQSGGSAKKNSFSLVMKNYISRKPIKSKKSFLKCQSNTDTSTFLPGRAGRDLKTNVPYLSHPRILKPQVNSLSYKYIHLYFSKEITKLFKGLLFLEYDKKGFTSFKKFYTNKSLSSVFNQICPNPNNFLNSKVFISNNSEKSNQNRNSFKKPWIYCLPKGIPNKKTKLAHLMSFSNKLVYPGQFINSDLCFDQHIVSVKPFLMPTLSNYPWNTANDAFGAHLIPNVKPDLVRAHEIKNEGIQYSLPPKPLGFKSWVGNNNCRFKKQSKYYSQLALKITKVNEFFINSLNVNEFCNLKNSISQLNQFNPDPTTTLVIFNNPGKLDGSKQLINRAFSSFKDKNNYKNFFVNKQKISPELLPKYPGVDFHIIPNFSFLKETKSNFFSSELAHHKDSKLNKSITDSLVSLPNNKKSKSLFSFFIAFQQSDVLSKWKVNTERVKRDSSQNKEHKESNLKLLYPFKEYKFDFSPPLKSSNFSSNLIENTHTWNESIPPNKGTYSQATWLNRPNTKTKNVQPLGLLTRKNLNLLNLNSVFKSPIFSGSLIHNLETPFSQQLKLKQKNNTIVSSAKAESFNVKFYVNPSAKGQYSSSLVPFSKTYSYCPFEGEVLHITSPFHNSLNFSQNAFSHGRPMVKGIKNTLKLKKVNSFYQLLDKESSFLKIQQHTCMILTKSDLISFYLPLSKLQLMTSSPEGVKGENPNTLLNPLQSYVVKPTFVTLSFELIKKLTSEVENPQISEGEDLVNKVVYKLPLISSGFPKQGVQIKKRSTSIYLSGLNKKKQKQVRIKKQKETNFAFLLGDFIVSGDSLLLHSNSIKEKLTPNPISSPVEKLNTHLASYSLKTMEKKLVKSAVTKSGQIIHLNKEKVTLRKGQPLFISPKSILHKFNGDFIEPKSPIITLSYQRLKTGDIVQGIPKIEQFFEARTTKRGRLFRDSLPNLVKALYKRYCQKLPLDKAVRQSFYKIQQIIVDGVLRVYRSQGVTIADKHLEIIVKQMTSKVRILEGGQTGFFPGEIVDLEFVEQVNELLMKKIQYEPLVLGITKSSLEVDSFLSAASFQQTTRVLSGAAISRKKDFLKGLKENVILGNLIPAGTGYLVYLTDFYSNKF</sequence>
<evidence type="ECO:0000256" key="7">
    <source>
        <dbReference type="ARBA" id="ARBA00023163"/>
    </source>
</evidence>
<dbReference type="Gene3D" id="1.10.1790.20">
    <property type="match status" value="1"/>
</dbReference>
<keyword evidence="2 11" id="KW-0934">Plastid</keyword>
<comment type="function">
    <text evidence="8">DNA-dependent RNA polymerase catalyzes the transcription of DNA into RNA using the four ribonucleoside triphosphates as substrates.</text>
</comment>
<dbReference type="GO" id="GO:0003899">
    <property type="term" value="F:DNA-directed RNA polymerase activity"/>
    <property type="evidence" value="ECO:0007669"/>
    <property type="project" value="UniProtKB-UniRule"/>
</dbReference>
<dbReference type="HAMAP" id="MF_01324">
    <property type="entry name" value="RNApol_bact_RpoC2"/>
    <property type="match status" value="1"/>
</dbReference>
<dbReference type="GO" id="GO:0008270">
    <property type="term" value="F:zinc ion binding"/>
    <property type="evidence" value="ECO:0007669"/>
    <property type="project" value="UniProtKB-UniRule"/>
</dbReference>
<dbReference type="NCBIfam" id="TIGR02388">
    <property type="entry name" value="rpoC2_cyan"/>
    <property type="match status" value="1"/>
</dbReference>
<dbReference type="PANTHER" id="PTHR19376">
    <property type="entry name" value="DNA-DIRECTED RNA POLYMERASE"/>
    <property type="match status" value="1"/>
</dbReference>
<dbReference type="EMBL" id="KT625422">
    <property type="protein sequence ID" value="ALO63613.1"/>
    <property type="molecule type" value="Genomic_DNA"/>
</dbReference>
<dbReference type="GeneID" id="26379155"/>
<organism evidence="11">
    <name type="scientific">Phacotus lenticularis</name>
    <dbReference type="NCBI Taxonomy" id="52965"/>
    <lineage>
        <taxon>Eukaryota</taxon>
        <taxon>Viridiplantae</taxon>
        <taxon>Chlorophyta</taxon>
        <taxon>core chlorophytes</taxon>
        <taxon>Chlorophyceae</taxon>
        <taxon>CS clade</taxon>
        <taxon>Chlamydomonadales</taxon>
        <taxon>Phacotaceae</taxon>
        <taxon>Phacotus</taxon>
    </lineage>
</organism>
<dbReference type="GO" id="GO:0003677">
    <property type="term" value="F:DNA binding"/>
    <property type="evidence" value="ECO:0007669"/>
    <property type="project" value="UniProtKB-UniRule"/>
</dbReference>
<proteinExistence type="inferred from homology"/>
<accession>A0A0S2LQ77</accession>
<keyword evidence="5 8" id="KW-0479">Metal-binding</keyword>
<dbReference type="SUPFAM" id="SSF64484">
    <property type="entry name" value="beta and beta-prime subunits of DNA dependent RNA-polymerase"/>
    <property type="match status" value="1"/>
</dbReference>
<comment type="subcellular location">
    <subcellularLocation>
        <location evidence="8">Plastid</location>
        <location evidence="8">Chloroplast</location>
    </subcellularLocation>
</comment>
<evidence type="ECO:0000256" key="5">
    <source>
        <dbReference type="ARBA" id="ARBA00022723"/>
    </source>
</evidence>
<evidence type="ECO:0000259" key="9">
    <source>
        <dbReference type="Pfam" id="PF04998"/>
    </source>
</evidence>
<feature type="binding site" evidence="8">
    <location>
        <position position="485"/>
    </location>
    <ligand>
        <name>Zn(2+)</name>
        <dbReference type="ChEBI" id="CHEBI:29105"/>
    </ligand>
</feature>
<dbReference type="GO" id="GO:0000428">
    <property type="term" value="C:DNA-directed RNA polymerase complex"/>
    <property type="evidence" value="ECO:0007669"/>
    <property type="project" value="UniProtKB-KW"/>
</dbReference>
<evidence type="ECO:0000259" key="10">
    <source>
        <dbReference type="Pfam" id="PF05000"/>
    </source>
</evidence>
<feature type="domain" description="RNA polymerase Rpb1" evidence="10">
    <location>
        <begin position="278"/>
        <end position="356"/>
    </location>
</feature>
<dbReference type="InterPro" id="IPR007083">
    <property type="entry name" value="RNA_pol_Rpb1_4"/>
</dbReference>
<evidence type="ECO:0000256" key="4">
    <source>
        <dbReference type="ARBA" id="ARBA00022695"/>
    </source>
</evidence>
<evidence type="ECO:0000256" key="1">
    <source>
        <dbReference type="ARBA" id="ARBA00022478"/>
    </source>
</evidence>
<comment type="similarity">
    <text evidence="8">Belongs to the RNA polymerase beta' chain family. RpoC2 subfamily.</text>
</comment>
<dbReference type="Gene3D" id="1.10.132.30">
    <property type="match status" value="1"/>
</dbReference>
<keyword evidence="4 8" id="KW-0548">Nucleotidyltransferase</keyword>
<keyword evidence="11" id="KW-0150">Chloroplast</keyword>
<dbReference type="GO" id="GO:0006351">
    <property type="term" value="P:DNA-templated transcription"/>
    <property type="evidence" value="ECO:0007669"/>
    <property type="project" value="UniProtKB-UniRule"/>
</dbReference>
<keyword evidence="1 8" id="KW-0240">DNA-directed RNA polymerase</keyword>
<dbReference type="CDD" id="cd02655">
    <property type="entry name" value="RNAP_beta'_C"/>
    <property type="match status" value="1"/>
</dbReference>
<comment type="cofactor">
    <cofactor evidence="8">
        <name>Zn(2+)</name>
        <dbReference type="ChEBI" id="CHEBI:29105"/>
    </cofactor>
    <text evidence="8">Binds 1 Zn(2+) ion per subunit.</text>
</comment>
<dbReference type="InterPro" id="IPR042102">
    <property type="entry name" value="RNA_pol_Rpb1_3_sf"/>
</dbReference>
<dbReference type="PANTHER" id="PTHR19376:SF68">
    <property type="entry name" value="DNA-DIRECTED RNA POLYMERASE SUBUNIT BETA"/>
    <property type="match status" value="1"/>
</dbReference>
<dbReference type="Pfam" id="PF04998">
    <property type="entry name" value="RNA_pol_Rpb1_5"/>
    <property type="match status" value="1"/>
</dbReference>
<dbReference type="Pfam" id="PF05000">
    <property type="entry name" value="RNA_pol_Rpb1_4"/>
    <property type="match status" value="1"/>
</dbReference>
<dbReference type="InterPro" id="IPR038120">
    <property type="entry name" value="Rpb1_funnel_sf"/>
</dbReference>
<dbReference type="Gene3D" id="1.10.274.100">
    <property type="entry name" value="RNA polymerase Rpb1, domain 3"/>
    <property type="match status" value="1"/>
</dbReference>
<feature type="domain" description="RNA polymerase Rpb1" evidence="9">
    <location>
        <begin position="359"/>
        <end position="674"/>
    </location>
</feature>
<evidence type="ECO:0000256" key="6">
    <source>
        <dbReference type="ARBA" id="ARBA00022833"/>
    </source>
</evidence>
<keyword evidence="3 8" id="KW-0808">Transferase</keyword>
<gene>
    <name evidence="8 11" type="primary">rpoC2</name>
</gene>
<evidence type="ECO:0000256" key="3">
    <source>
        <dbReference type="ARBA" id="ARBA00022679"/>
    </source>
</evidence>
<keyword evidence="6 8" id="KW-0862">Zinc</keyword>
<name>A0A0S2LQ77_9CHLO</name>
<feature type="binding site" evidence="8">
    <location>
        <position position="488"/>
    </location>
    <ligand>
        <name>Zn(2+)</name>
        <dbReference type="ChEBI" id="CHEBI:29105"/>
    </ligand>
</feature>
<protein>
    <recommendedName>
        <fullName evidence="8">DNA-directed RNA polymerase subunit beta''</fullName>
        <ecNumber evidence="8">2.7.7.6</ecNumber>
    </recommendedName>
    <alternativeName>
        <fullName evidence="8">PEP</fullName>
    </alternativeName>
    <alternativeName>
        <fullName evidence="8">Plastid-encoded RNA polymerase subunit beta''</fullName>
        <shortName evidence="8">RNA polymerase subunit beta''</shortName>
    </alternativeName>
</protein>
<dbReference type="InterPro" id="IPR007081">
    <property type="entry name" value="RNA_pol_Rpb1_5"/>
</dbReference>
<dbReference type="EC" id="2.7.7.6" evidence="8"/>
<evidence type="ECO:0000313" key="11">
    <source>
        <dbReference type="EMBL" id="ALO63613.1"/>
    </source>
</evidence>
<reference evidence="11" key="1">
    <citation type="journal article" date="2015" name="BMC Evol. Biol.">
        <title>Chloroplast phylogenomic analysis of chlorophyte green algae identifies a novel lineage sister to the Sphaeropleales (Chlorophyceae).</title>
        <authorList>
            <person name="Lemieux C."/>
            <person name="Vincent A.T."/>
            <person name="Labarre A."/>
            <person name="Otis C."/>
            <person name="Turmel M."/>
        </authorList>
    </citation>
    <scope>NUCLEOTIDE SEQUENCE</scope>
</reference>
<dbReference type="InterPro" id="IPR045867">
    <property type="entry name" value="DNA-dir_RpoC_beta_prime"/>
</dbReference>
<dbReference type="RefSeq" id="YP_009185315.1">
    <property type="nucleotide sequence ID" value="NC_028587.1"/>
</dbReference>
<feature type="binding site" evidence="8">
    <location>
        <position position="478"/>
    </location>
    <ligand>
        <name>Zn(2+)</name>
        <dbReference type="ChEBI" id="CHEBI:29105"/>
    </ligand>
</feature>
<dbReference type="GO" id="GO:0009507">
    <property type="term" value="C:chloroplast"/>
    <property type="evidence" value="ECO:0007669"/>
    <property type="project" value="UniProtKB-SubCell"/>
</dbReference>
<dbReference type="InterPro" id="IPR012756">
    <property type="entry name" value="DNA-dir_RpoC2_beta_pp"/>
</dbReference>
<feature type="binding site" evidence="8">
    <location>
        <position position="407"/>
    </location>
    <ligand>
        <name>Zn(2+)</name>
        <dbReference type="ChEBI" id="CHEBI:29105"/>
    </ligand>
</feature>
<evidence type="ECO:0000256" key="2">
    <source>
        <dbReference type="ARBA" id="ARBA00022640"/>
    </source>
</evidence>
<comment type="catalytic activity">
    <reaction evidence="8">
        <text>RNA(n) + a ribonucleoside 5'-triphosphate = RNA(n+1) + diphosphate</text>
        <dbReference type="Rhea" id="RHEA:21248"/>
        <dbReference type="Rhea" id="RHEA-COMP:14527"/>
        <dbReference type="Rhea" id="RHEA-COMP:17342"/>
        <dbReference type="ChEBI" id="CHEBI:33019"/>
        <dbReference type="ChEBI" id="CHEBI:61557"/>
        <dbReference type="ChEBI" id="CHEBI:140395"/>
        <dbReference type="EC" id="2.7.7.6"/>
    </reaction>
</comment>
<keyword evidence="7 8" id="KW-0804">Transcription</keyword>